<feature type="compositionally biased region" description="Low complexity" evidence="1">
    <location>
        <begin position="1"/>
        <end position="17"/>
    </location>
</feature>
<dbReference type="EMBL" id="JAAAXW010000482">
    <property type="protein sequence ID" value="KAF9537021.1"/>
    <property type="molecule type" value="Genomic_DNA"/>
</dbReference>
<gene>
    <name evidence="2" type="ORF">EC957_009041</name>
</gene>
<evidence type="ECO:0000256" key="1">
    <source>
        <dbReference type="SAM" id="MobiDB-lite"/>
    </source>
</evidence>
<reference evidence="2" key="1">
    <citation type="journal article" date="2020" name="Fungal Divers.">
        <title>Resolving the Mortierellaceae phylogeny through synthesis of multi-gene phylogenetics and phylogenomics.</title>
        <authorList>
            <person name="Vandepol N."/>
            <person name="Liber J."/>
            <person name="Desiro A."/>
            <person name="Na H."/>
            <person name="Kennedy M."/>
            <person name="Barry K."/>
            <person name="Grigoriev I.V."/>
            <person name="Miller A.N."/>
            <person name="O'Donnell K."/>
            <person name="Stajich J.E."/>
            <person name="Bonito G."/>
        </authorList>
    </citation>
    <scope>NUCLEOTIDE SEQUENCE</scope>
    <source>
        <strain evidence="2">NRRL 2591</strain>
    </source>
</reference>
<evidence type="ECO:0000313" key="2">
    <source>
        <dbReference type="EMBL" id="KAF9537021.1"/>
    </source>
</evidence>
<dbReference type="Proteomes" id="UP000723463">
    <property type="component" value="Unassembled WGS sequence"/>
</dbReference>
<keyword evidence="3" id="KW-1185">Reference proteome</keyword>
<organism evidence="2 3">
    <name type="scientific">Mortierella hygrophila</name>
    <dbReference type="NCBI Taxonomy" id="979708"/>
    <lineage>
        <taxon>Eukaryota</taxon>
        <taxon>Fungi</taxon>
        <taxon>Fungi incertae sedis</taxon>
        <taxon>Mucoromycota</taxon>
        <taxon>Mortierellomycotina</taxon>
        <taxon>Mortierellomycetes</taxon>
        <taxon>Mortierellales</taxon>
        <taxon>Mortierellaceae</taxon>
        <taxon>Mortierella</taxon>
    </lineage>
</organism>
<feature type="region of interest" description="Disordered" evidence="1">
    <location>
        <begin position="1"/>
        <end position="35"/>
    </location>
</feature>
<dbReference type="AlphaFoldDB" id="A0A9P6EX46"/>
<accession>A0A9P6EX46</accession>
<sequence>MSLFKSNKNKTSSAASTPAQTPRPSVDTHRPTQVKMTRDQALEMALRKSVQNMPANFSLFKRDLVDAPYRVETHEQSPS</sequence>
<name>A0A9P6EX46_9FUNG</name>
<comment type="caution">
    <text evidence="2">The sequence shown here is derived from an EMBL/GenBank/DDBJ whole genome shotgun (WGS) entry which is preliminary data.</text>
</comment>
<proteinExistence type="predicted"/>
<protein>
    <submittedName>
        <fullName evidence="2">Uncharacterized protein</fullName>
    </submittedName>
</protein>
<evidence type="ECO:0000313" key="3">
    <source>
        <dbReference type="Proteomes" id="UP000723463"/>
    </source>
</evidence>
<feature type="compositionally biased region" description="Basic and acidic residues" evidence="1">
    <location>
        <begin position="26"/>
        <end position="35"/>
    </location>
</feature>